<feature type="region of interest" description="Disordered" evidence="1">
    <location>
        <begin position="219"/>
        <end position="239"/>
    </location>
</feature>
<organism evidence="2 3">
    <name type="scientific">Cymbomonas tetramitiformis</name>
    <dbReference type="NCBI Taxonomy" id="36881"/>
    <lineage>
        <taxon>Eukaryota</taxon>
        <taxon>Viridiplantae</taxon>
        <taxon>Chlorophyta</taxon>
        <taxon>Pyramimonadophyceae</taxon>
        <taxon>Pyramimonadales</taxon>
        <taxon>Pyramimonadaceae</taxon>
        <taxon>Cymbomonas</taxon>
    </lineage>
</organism>
<protein>
    <submittedName>
        <fullName evidence="2">Uncharacterized protein</fullName>
    </submittedName>
</protein>
<dbReference type="GO" id="GO:0048255">
    <property type="term" value="P:mRNA stabilization"/>
    <property type="evidence" value="ECO:0007669"/>
    <property type="project" value="InterPro"/>
</dbReference>
<dbReference type="EMBL" id="LGRX02002263">
    <property type="protein sequence ID" value="KAK3284506.1"/>
    <property type="molecule type" value="Genomic_DNA"/>
</dbReference>
<feature type="compositionally biased region" description="Basic and acidic residues" evidence="1">
    <location>
        <begin position="44"/>
        <end position="56"/>
    </location>
</feature>
<keyword evidence="3" id="KW-1185">Reference proteome</keyword>
<evidence type="ECO:0000313" key="3">
    <source>
        <dbReference type="Proteomes" id="UP001190700"/>
    </source>
</evidence>
<feature type="compositionally biased region" description="Polar residues" evidence="1">
    <location>
        <begin position="25"/>
        <end position="43"/>
    </location>
</feature>
<accession>A0AAE0LGG3</accession>
<feature type="compositionally biased region" description="Basic and acidic residues" evidence="1">
    <location>
        <begin position="228"/>
        <end position="239"/>
    </location>
</feature>
<dbReference type="AlphaFoldDB" id="A0AAE0LGG3"/>
<comment type="caution">
    <text evidence="2">The sequence shown here is derived from an EMBL/GenBank/DDBJ whole genome shotgun (WGS) entry which is preliminary data.</text>
</comment>
<dbReference type="Pfam" id="PF21071">
    <property type="entry name" value="LARP1_HEAT"/>
    <property type="match status" value="1"/>
</dbReference>
<dbReference type="GO" id="GO:0000339">
    <property type="term" value="F:RNA cap binding"/>
    <property type="evidence" value="ECO:0007669"/>
    <property type="project" value="InterPro"/>
</dbReference>
<dbReference type="SMART" id="SM00684">
    <property type="entry name" value="DM15"/>
    <property type="match status" value="2"/>
</dbReference>
<gene>
    <name evidence="2" type="ORF">CYMTET_7850</name>
</gene>
<reference evidence="2 3" key="1">
    <citation type="journal article" date="2015" name="Genome Biol. Evol.">
        <title>Comparative Genomics of a Bacterivorous Green Alga Reveals Evolutionary Causalities and Consequences of Phago-Mixotrophic Mode of Nutrition.</title>
        <authorList>
            <person name="Burns J.A."/>
            <person name="Paasch A."/>
            <person name="Narechania A."/>
            <person name="Kim E."/>
        </authorList>
    </citation>
    <scope>NUCLEOTIDE SEQUENCE [LARGE SCALE GENOMIC DNA]</scope>
    <source>
        <strain evidence="2 3">PLY_AMNH</strain>
    </source>
</reference>
<evidence type="ECO:0000313" key="2">
    <source>
        <dbReference type="EMBL" id="KAK3284506.1"/>
    </source>
</evidence>
<feature type="region of interest" description="Disordered" evidence="1">
    <location>
        <begin position="25"/>
        <end position="56"/>
    </location>
</feature>
<evidence type="ECO:0000256" key="1">
    <source>
        <dbReference type="SAM" id="MobiDB-lite"/>
    </source>
</evidence>
<sequence>MGKQTPFKNIENKLLTRTSKTVLGVNSPTKQSRYAAKRQSTGRRSMEVCRDREPSSSNREHVSYRLLEDFNPNLYAKYRTGCLKERGELGVDGSQQMNTLYRFWSYFLRDHFRPDMYAEFKSLAEEDSRRGYMYGLQTLFRFFSYGLEKQFHADRWSEFQALVLVDVSLGSWYGLEKLWAFLKYRPESAAKVVVQSEIQQLLDKHTTSTAFAVNGGAAMGLRKTPKKNPREESDSKENQLKESWCISFDDGISTQKSCTTLRAEAPVFFPRR</sequence>
<proteinExistence type="predicted"/>
<dbReference type="InterPro" id="IPR006607">
    <property type="entry name" value="DM15"/>
</dbReference>
<dbReference type="Proteomes" id="UP001190700">
    <property type="component" value="Unassembled WGS sequence"/>
</dbReference>
<name>A0AAE0LGG3_9CHLO</name>